<comment type="caution">
    <text evidence="2">The sequence shown here is derived from an EMBL/GenBank/DDBJ whole genome shotgun (WGS) entry which is preliminary data.</text>
</comment>
<sequence>MKFLKACVLFAHIAYSLAYERDGCHGDNCANHVTGTFGRIGVPVQSRIALCNSYLRATIKPAPTTVTRVVTKYTTQLPDTTSHVPASIPLAISANNSVLKDKITLPSVVPVFASEKCPSAGQFSSACACWTNITASTTTLPRSTSTATRTTYLDVSCSPAATAVSKAQQFPCSRQWGMCSCLTSEEDGDVCVRVGEFGVGGGGYGGGQGPCEKSKECNSKGGCDEKGTICVYDGSCKCGKRRCYRAAPRGCEYQGMPMDGPRH</sequence>
<feature type="signal peptide" evidence="1">
    <location>
        <begin position="1"/>
        <end position="18"/>
    </location>
</feature>
<feature type="chain" id="PRO_5041203154" evidence="1">
    <location>
        <begin position="19"/>
        <end position="263"/>
    </location>
</feature>
<proteinExistence type="predicted"/>
<reference evidence="2" key="1">
    <citation type="submission" date="2022-10" db="EMBL/GenBank/DDBJ databases">
        <title>Determination and structural analysis of whole genome sequence of Sarocladium strictum F4-1.</title>
        <authorList>
            <person name="Hu L."/>
            <person name="Jiang Y."/>
        </authorList>
    </citation>
    <scope>NUCLEOTIDE SEQUENCE</scope>
    <source>
        <strain evidence="2">F4-1</strain>
    </source>
</reference>
<name>A0AA39GD41_SARSR</name>
<gene>
    <name evidence="2" type="ORF">NLU13_8549</name>
</gene>
<protein>
    <submittedName>
        <fullName evidence="2">Uncharacterized protein</fullName>
    </submittedName>
</protein>
<accession>A0AA39GD41</accession>
<organism evidence="2 3">
    <name type="scientific">Sarocladium strictum</name>
    <name type="common">Black bundle disease fungus</name>
    <name type="synonym">Acremonium strictum</name>
    <dbReference type="NCBI Taxonomy" id="5046"/>
    <lineage>
        <taxon>Eukaryota</taxon>
        <taxon>Fungi</taxon>
        <taxon>Dikarya</taxon>
        <taxon>Ascomycota</taxon>
        <taxon>Pezizomycotina</taxon>
        <taxon>Sordariomycetes</taxon>
        <taxon>Hypocreomycetidae</taxon>
        <taxon>Hypocreales</taxon>
        <taxon>Sarocladiaceae</taxon>
        <taxon>Sarocladium</taxon>
    </lineage>
</organism>
<evidence type="ECO:0000256" key="1">
    <source>
        <dbReference type="SAM" id="SignalP"/>
    </source>
</evidence>
<dbReference type="EMBL" id="JAPDFR010000008">
    <property type="protein sequence ID" value="KAK0384463.1"/>
    <property type="molecule type" value="Genomic_DNA"/>
</dbReference>
<keyword evidence="3" id="KW-1185">Reference proteome</keyword>
<keyword evidence="1" id="KW-0732">Signal</keyword>
<evidence type="ECO:0000313" key="3">
    <source>
        <dbReference type="Proteomes" id="UP001175261"/>
    </source>
</evidence>
<dbReference type="Proteomes" id="UP001175261">
    <property type="component" value="Unassembled WGS sequence"/>
</dbReference>
<evidence type="ECO:0000313" key="2">
    <source>
        <dbReference type="EMBL" id="KAK0384463.1"/>
    </source>
</evidence>
<dbReference type="AlphaFoldDB" id="A0AA39GD41"/>